<dbReference type="GO" id="GO:0003700">
    <property type="term" value="F:DNA-binding transcription factor activity"/>
    <property type="evidence" value="ECO:0007669"/>
    <property type="project" value="InterPro"/>
</dbReference>
<reference evidence="4" key="1">
    <citation type="journal article" date="2017" name="Genome Biol. Evol.">
        <title>Comparative Genomic Analysis Identifies a Campylobacter Clade Deficient in Selenium Metabolism.</title>
        <authorList>
            <person name="Miller W.G."/>
            <person name="Yee E."/>
            <person name="Lopes B.S."/>
            <person name="Chapman M.H."/>
            <person name="Huynh S."/>
            <person name="Bono J.L."/>
            <person name="Parker C.T."/>
            <person name="Strachan N.J.C."/>
            <person name="Forbes K.J."/>
        </authorList>
    </citation>
    <scope>NUCLEOTIDE SEQUENCE [LARGE SCALE GENOMIC DNA]</scope>
    <source>
        <strain evidence="4">NCTC 13004</strain>
    </source>
</reference>
<dbReference type="PANTHER" id="PTHR30204">
    <property type="entry name" value="REDOX-CYCLING DRUG-SENSING TRANSCRIPTIONAL ACTIVATOR SOXR"/>
    <property type="match status" value="1"/>
</dbReference>
<evidence type="ECO:0000259" key="2">
    <source>
        <dbReference type="PROSITE" id="PS50937"/>
    </source>
</evidence>
<dbReference type="SMART" id="SM00422">
    <property type="entry name" value="HTH_MERR"/>
    <property type="match status" value="1"/>
</dbReference>
<dbReference type="SUPFAM" id="SSF46955">
    <property type="entry name" value="Putative DNA-binding domain"/>
    <property type="match status" value="1"/>
</dbReference>
<organism evidence="3 4">
    <name type="scientific">Campylobacter lanienae NCTC 13004</name>
    <dbReference type="NCBI Taxonomy" id="1031753"/>
    <lineage>
        <taxon>Bacteria</taxon>
        <taxon>Pseudomonadati</taxon>
        <taxon>Campylobacterota</taxon>
        <taxon>Epsilonproteobacteria</taxon>
        <taxon>Campylobacterales</taxon>
        <taxon>Campylobacteraceae</taxon>
        <taxon>Campylobacter</taxon>
    </lineage>
</organism>
<evidence type="ECO:0000313" key="3">
    <source>
        <dbReference type="EMBL" id="ARQ97205.1"/>
    </source>
</evidence>
<evidence type="ECO:0000256" key="1">
    <source>
        <dbReference type="ARBA" id="ARBA00023125"/>
    </source>
</evidence>
<dbReference type="InterPro" id="IPR000551">
    <property type="entry name" value="MerR-type_HTH_dom"/>
</dbReference>
<evidence type="ECO:0000313" key="4">
    <source>
        <dbReference type="Proteomes" id="UP000202031"/>
    </source>
</evidence>
<protein>
    <submittedName>
        <fullName evidence="3">Transcriptional regulator, MerR family</fullName>
    </submittedName>
</protein>
<dbReference type="GeneID" id="46920923"/>
<dbReference type="GO" id="GO:0003677">
    <property type="term" value="F:DNA binding"/>
    <property type="evidence" value="ECO:0007669"/>
    <property type="project" value="UniProtKB-KW"/>
</dbReference>
<dbReference type="CDD" id="cd01109">
    <property type="entry name" value="HTH_YyaN"/>
    <property type="match status" value="1"/>
</dbReference>
<dbReference type="InterPro" id="IPR047057">
    <property type="entry name" value="MerR_fam"/>
</dbReference>
<reference evidence="4" key="2">
    <citation type="journal article" date="2017" name="Genome Biol. Evol.">
        <title>Comparative genomic analysis identifies a Campylobacter clade deficient in selenium metabolism.</title>
        <authorList>
            <person name="Miller W.G."/>
            <person name="Yee E."/>
            <person name="Lopes B.S."/>
            <person name="Chapman M.H."/>
            <person name="Huynh S."/>
            <person name="Bono J.L."/>
            <person name="Parker C.T."/>
            <person name="Strachan N.J.C."/>
            <person name="Forbes K.J."/>
        </authorList>
    </citation>
    <scope>NUCLEOTIDE SEQUENCE [LARGE SCALE GENOMIC DNA]</scope>
    <source>
        <strain evidence="4">NCTC 13004</strain>
    </source>
</reference>
<dbReference type="Gene3D" id="1.10.1660.10">
    <property type="match status" value="1"/>
</dbReference>
<dbReference type="AlphaFoldDB" id="A0A1X9SLT1"/>
<accession>A0A1X9SLT1</accession>
<dbReference type="RefSeq" id="WP_100590489.1">
    <property type="nucleotide sequence ID" value="NZ_CP015578.1"/>
</dbReference>
<dbReference type="InterPro" id="IPR009061">
    <property type="entry name" value="DNA-bd_dom_put_sf"/>
</dbReference>
<dbReference type="KEGG" id="clx:CLAN_0449"/>
<dbReference type="PROSITE" id="PS50937">
    <property type="entry name" value="HTH_MERR_2"/>
    <property type="match status" value="1"/>
</dbReference>
<name>A0A1X9SLT1_9BACT</name>
<keyword evidence="1" id="KW-0238">DNA-binding</keyword>
<dbReference type="Pfam" id="PF13411">
    <property type="entry name" value="MerR_1"/>
    <property type="match status" value="1"/>
</dbReference>
<feature type="domain" description="HTH merR-type" evidence="2">
    <location>
        <begin position="2"/>
        <end position="71"/>
    </location>
</feature>
<sequence length="133" mass="15433">MAYTIIEVSQKTGVSPRTLRYWCDNGLFPLVEHSPSGIRYFSKSDIEWVEWVVRFRKMSMSVKRLREYINLAIKGDSTLEIRLAMIKEEKSRILNELDEIKSALNCVDKKIEFYETAIKAKSDPHAKGGKKCE</sequence>
<dbReference type="Proteomes" id="UP000202031">
    <property type="component" value="Chromosome"/>
</dbReference>
<proteinExistence type="predicted"/>
<dbReference type="EMBL" id="CP015578">
    <property type="protein sequence ID" value="ARQ97205.1"/>
    <property type="molecule type" value="Genomic_DNA"/>
</dbReference>
<gene>
    <name evidence="3" type="ORF">CLAN_0449</name>
</gene>
<dbReference type="PANTHER" id="PTHR30204:SF98">
    <property type="entry name" value="HTH-TYPE TRANSCRIPTIONAL REGULATOR ADHR"/>
    <property type="match status" value="1"/>
</dbReference>